<feature type="domain" description="DUF7708" evidence="1">
    <location>
        <begin position="113"/>
        <end position="247"/>
    </location>
</feature>
<sequence length="547" mass="62643">MAWGLKSKWYSSATTEPERLFRTTNDLWDDREIWASGLPSEAVGTASRSRSFYQSSKDDLQVRIVELDIEDTDSDLAARVSDQLQITSITFAKWKAKRTSSTGRKTTTGFQSFLYTFSQFLESFSGICEVVRAADEHYGGLAYGTLSFLLSVAVHKSHREESIEDGMEELSYAFPRLQILTGLDPSNRLQELIADVFGLIIIFARESTEYYLSRRLRIKESFVPGKVKGMTLARIRKQLAQVREETEFLMLQEINKMRHSIEDMNRTLRSTQASVLAQGSSADGELLADLRYTLGVKVGAPHMDLAEYTKLLAKAFNIRRAAIRIPYETTMDILKENQQFGEWMNTDQSSLMFAGGANWHKHSCKDLNWLSQSSTLAINSLKESGQKVIWFLCQTDWTVPSRRRCTLQTVMSYLVYQLVCLHRDRIRIQHDNIRRIVGSDEWANGDHEEELAKFAELFIGLLEEFGSDFALHVVIDRLDQCQWGDDDGLEGWSMRFVLDTFLEIMSKVPCQLKVLIVADASAAQQLSSYQTRDSRLLRDTHWTQKMR</sequence>
<protein>
    <recommendedName>
        <fullName evidence="1">DUF7708 domain-containing protein</fullName>
    </recommendedName>
</protein>
<dbReference type="AlphaFoldDB" id="A0A139I0U6"/>
<dbReference type="Proteomes" id="UP000073492">
    <property type="component" value="Unassembled WGS sequence"/>
</dbReference>
<evidence type="ECO:0000259" key="1">
    <source>
        <dbReference type="Pfam" id="PF24809"/>
    </source>
</evidence>
<dbReference type="OrthoDB" id="10042665at2759"/>
<organism evidence="2 3">
    <name type="scientific">Pseudocercospora musae</name>
    <dbReference type="NCBI Taxonomy" id="113226"/>
    <lineage>
        <taxon>Eukaryota</taxon>
        <taxon>Fungi</taxon>
        <taxon>Dikarya</taxon>
        <taxon>Ascomycota</taxon>
        <taxon>Pezizomycotina</taxon>
        <taxon>Dothideomycetes</taxon>
        <taxon>Dothideomycetidae</taxon>
        <taxon>Mycosphaerellales</taxon>
        <taxon>Mycosphaerellaceae</taxon>
        <taxon>Pseudocercospora</taxon>
    </lineage>
</organism>
<dbReference type="InterPro" id="IPR056125">
    <property type="entry name" value="DUF7708"/>
</dbReference>
<proteinExistence type="predicted"/>
<evidence type="ECO:0000313" key="3">
    <source>
        <dbReference type="Proteomes" id="UP000073492"/>
    </source>
</evidence>
<name>A0A139I0U6_9PEZI</name>
<dbReference type="EMBL" id="LFZO01000461">
    <property type="protein sequence ID" value="KXT08318.1"/>
    <property type="molecule type" value="Genomic_DNA"/>
</dbReference>
<comment type="caution">
    <text evidence="2">The sequence shown here is derived from an EMBL/GenBank/DDBJ whole genome shotgun (WGS) entry which is preliminary data.</text>
</comment>
<gene>
    <name evidence="2" type="ORF">AC579_1794</name>
</gene>
<dbReference type="Pfam" id="PF24809">
    <property type="entry name" value="DUF7708"/>
    <property type="match status" value="1"/>
</dbReference>
<keyword evidence="3" id="KW-1185">Reference proteome</keyword>
<accession>A0A139I0U6</accession>
<dbReference type="STRING" id="113226.A0A139I0U6"/>
<evidence type="ECO:0000313" key="2">
    <source>
        <dbReference type="EMBL" id="KXT08318.1"/>
    </source>
</evidence>
<reference evidence="2 3" key="1">
    <citation type="submission" date="2015-07" db="EMBL/GenBank/DDBJ databases">
        <title>Comparative genomics of the Sigatoka disease complex on banana suggests a link between parallel evolutionary changes in Pseudocercospora fijiensis and Pseudocercospora eumusae and increased virulence on the banana host.</title>
        <authorList>
            <person name="Chang T.-C."/>
            <person name="Salvucci A."/>
            <person name="Crous P.W."/>
            <person name="Stergiopoulos I."/>
        </authorList>
    </citation>
    <scope>NUCLEOTIDE SEQUENCE [LARGE SCALE GENOMIC DNA]</scope>
    <source>
        <strain evidence="2 3">CBS 116634</strain>
    </source>
</reference>